<keyword evidence="6" id="KW-0472">Membrane</keyword>
<evidence type="ECO:0000256" key="2">
    <source>
        <dbReference type="ARBA" id="ARBA00022692"/>
    </source>
</evidence>
<evidence type="ECO:0000256" key="8">
    <source>
        <dbReference type="SAM" id="SignalP"/>
    </source>
</evidence>
<dbReference type="CDD" id="cd00063">
    <property type="entry name" value="FN3"/>
    <property type="match status" value="2"/>
</dbReference>
<feature type="domain" description="Fibronectin type-III" evidence="9">
    <location>
        <begin position="149"/>
        <end position="255"/>
    </location>
</feature>
<gene>
    <name evidence="10" type="ORF">A2Y98_01920</name>
</gene>
<protein>
    <recommendedName>
        <fullName evidence="9">Fibronectin type-III domain-containing protein</fullName>
    </recommendedName>
</protein>
<keyword evidence="2" id="KW-0812">Transmembrane</keyword>
<dbReference type="AlphaFoldDB" id="A0A1G2F7R7"/>
<reference evidence="10 11" key="1">
    <citation type="journal article" date="2016" name="Nat. Commun.">
        <title>Thousands of microbial genomes shed light on interconnected biogeochemical processes in an aquifer system.</title>
        <authorList>
            <person name="Anantharaman K."/>
            <person name="Brown C.T."/>
            <person name="Hug L.A."/>
            <person name="Sharon I."/>
            <person name="Castelle C.J."/>
            <person name="Probst A.J."/>
            <person name="Thomas B.C."/>
            <person name="Singh A."/>
            <person name="Wilkins M.J."/>
            <person name="Karaoz U."/>
            <person name="Brodie E.L."/>
            <person name="Williams K.H."/>
            <person name="Hubbard S.S."/>
            <person name="Banfield J.F."/>
        </authorList>
    </citation>
    <scope>NUCLEOTIDE SEQUENCE [LARGE SCALE GENOMIC DNA]</scope>
</reference>
<evidence type="ECO:0000256" key="7">
    <source>
        <dbReference type="ARBA" id="ARBA00023170"/>
    </source>
</evidence>
<feature type="chain" id="PRO_5009582838" description="Fibronectin type-III domain-containing protein" evidence="8">
    <location>
        <begin position="29"/>
        <end position="556"/>
    </location>
</feature>
<dbReference type="EMBL" id="MHMW01000028">
    <property type="protein sequence ID" value="OGZ33670.1"/>
    <property type="molecule type" value="Genomic_DNA"/>
</dbReference>
<dbReference type="InterPro" id="IPR003961">
    <property type="entry name" value="FN3_dom"/>
</dbReference>
<dbReference type="Pfam" id="PF00041">
    <property type="entry name" value="fn3"/>
    <property type="match status" value="2"/>
</dbReference>
<dbReference type="InterPro" id="IPR050449">
    <property type="entry name" value="Ephrin_rcpt_TKs"/>
</dbReference>
<evidence type="ECO:0000313" key="10">
    <source>
        <dbReference type="EMBL" id="OGZ33670.1"/>
    </source>
</evidence>
<dbReference type="PANTHER" id="PTHR46877">
    <property type="entry name" value="EPH RECEPTOR A5"/>
    <property type="match status" value="1"/>
</dbReference>
<dbReference type="PROSITE" id="PS50853">
    <property type="entry name" value="FN3"/>
    <property type="match status" value="2"/>
</dbReference>
<keyword evidence="8" id="KW-0732">Signal</keyword>
<feature type="domain" description="Fibronectin type-III" evidence="9">
    <location>
        <begin position="35"/>
        <end position="141"/>
    </location>
</feature>
<evidence type="ECO:0000259" key="9">
    <source>
        <dbReference type="PROSITE" id="PS50853"/>
    </source>
</evidence>
<dbReference type="InterPro" id="IPR036116">
    <property type="entry name" value="FN3_sf"/>
</dbReference>
<dbReference type="SMART" id="SM00060">
    <property type="entry name" value="FN3"/>
    <property type="match status" value="2"/>
</dbReference>
<proteinExistence type="predicted"/>
<evidence type="ECO:0000256" key="3">
    <source>
        <dbReference type="ARBA" id="ARBA00022741"/>
    </source>
</evidence>
<dbReference type="Proteomes" id="UP000179099">
    <property type="component" value="Unassembled WGS sequence"/>
</dbReference>
<keyword evidence="3" id="KW-0547">Nucleotide-binding</keyword>
<dbReference type="SUPFAM" id="SSF49265">
    <property type="entry name" value="Fibronectin type III"/>
    <property type="match status" value="1"/>
</dbReference>
<evidence type="ECO:0000313" key="11">
    <source>
        <dbReference type="Proteomes" id="UP000179099"/>
    </source>
</evidence>
<dbReference type="GO" id="GO:0005886">
    <property type="term" value="C:plasma membrane"/>
    <property type="evidence" value="ECO:0007669"/>
    <property type="project" value="TreeGrafter"/>
</dbReference>
<dbReference type="PANTHER" id="PTHR46877:SF14">
    <property type="entry name" value="RECEPTOR PROTEIN-TYROSINE KINASE"/>
    <property type="match status" value="1"/>
</dbReference>
<dbReference type="GO" id="GO:0005524">
    <property type="term" value="F:ATP binding"/>
    <property type="evidence" value="ECO:0007669"/>
    <property type="project" value="UniProtKB-KW"/>
</dbReference>
<dbReference type="Gene3D" id="2.60.40.10">
    <property type="entry name" value="Immunoglobulins"/>
    <property type="match status" value="2"/>
</dbReference>
<comment type="subcellular location">
    <subcellularLocation>
        <location evidence="1">Membrane</location>
        <topology evidence="1">Single-pass membrane protein</topology>
    </subcellularLocation>
</comment>
<evidence type="ECO:0000256" key="4">
    <source>
        <dbReference type="ARBA" id="ARBA00022840"/>
    </source>
</evidence>
<dbReference type="InterPro" id="IPR013783">
    <property type="entry name" value="Ig-like_fold"/>
</dbReference>
<evidence type="ECO:0000256" key="5">
    <source>
        <dbReference type="ARBA" id="ARBA00022989"/>
    </source>
</evidence>
<accession>A0A1G2F7R7</accession>
<comment type="caution">
    <text evidence="10">The sequence shown here is derived from an EMBL/GenBank/DDBJ whole genome shotgun (WGS) entry which is preliminary data.</text>
</comment>
<dbReference type="STRING" id="1801992.A2Y98_01920"/>
<name>A0A1G2F7R7_9BACT</name>
<keyword evidence="7" id="KW-0675">Receptor</keyword>
<evidence type="ECO:0000256" key="1">
    <source>
        <dbReference type="ARBA" id="ARBA00004167"/>
    </source>
</evidence>
<keyword evidence="5" id="KW-1133">Transmembrane helix</keyword>
<evidence type="ECO:0000256" key="6">
    <source>
        <dbReference type="ARBA" id="ARBA00023136"/>
    </source>
</evidence>
<organism evidence="10 11">
    <name type="scientific">Candidatus Portnoybacteria bacterium RBG_19FT_COMBO_36_7</name>
    <dbReference type="NCBI Taxonomy" id="1801992"/>
    <lineage>
        <taxon>Bacteria</taxon>
        <taxon>Candidatus Portnoyibacteriota</taxon>
    </lineage>
</organism>
<sequence length="556" mass="58784">MSKKNYFFIGTILAAVLFAGALASAEQADTTAPSAVSNLAASAITHSSVILSWTAPGDDGAVGTSTSYDMRYSTSLINESNFSSSNQVTGEPTPKIAGSAESMTVSGLSASTTYYFALKSRDEVPNVSVISNIVTITTLAAPDTTAPSAINNLSVTNITQSSVTLAWSAPGDDGFSGTASSYDMRYSTSLITSVNWSSATQASGEPSPLAAGTTQSLTVSGLSSSTTYYFAIKTKDEVPNESALSNVTSATTLAPSAPSPTPSGTAGFELKVTPHTLNLGSQGGWISVQLFISSPHNLRDIDIGSLRLNGTLQPDSNFRGTDKFSKGKDDKGRTVSNLLLKFYRAQVQGLIGSSSSGTFILTLTGTIGGQSFSASDTINILQNIRLGGDDDNDCEGCLLQSSSSPDVYIIINGKKRHIPSAQAFERMRLRWQEIRRVGQEILDAFLEDELIRAEGTPQVYIIINGFKRHIPSPAVFSSYGFNWGDISTVSASVLADYPTASLIRSAGDDKVYFLSGGQKHWVKSLSAFNKRGFSWGNVIIVNSAERDAIPGGTDLQ</sequence>
<keyword evidence="4" id="KW-0067">ATP-binding</keyword>
<feature type="signal peptide" evidence="8">
    <location>
        <begin position="1"/>
        <end position="28"/>
    </location>
</feature>
<dbReference type="GO" id="GO:0005005">
    <property type="term" value="F:transmembrane-ephrin receptor activity"/>
    <property type="evidence" value="ECO:0007669"/>
    <property type="project" value="TreeGrafter"/>
</dbReference>